<evidence type="ECO:0000313" key="1">
    <source>
        <dbReference type="EMBL" id="EKM82080.1"/>
    </source>
</evidence>
<evidence type="ECO:0000313" key="2">
    <source>
        <dbReference type="Proteomes" id="UP000008493"/>
    </source>
</evidence>
<reference evidence="2" key="1">
    <citation type="journal article" date="2012" name="Proc. Natl. Acad. Sci. U.S.A.">
        <title>Genome sequence of the button mushroom Agaricus bisporus reveals mechanisms governing adaptation to a humic-rich ecological niche.</title>
        <authorList>
            <person name="Morin E."/>
            <person name="Kohler A."/>
            <person name="Baker A.R."/>
            <person name="Foulongne-Oriol M."/>
            <person name="Lombard V."/>
            <person name="Nagy L.G."/>
            <person name="Ohm R.A."/>
            <person name="Patyshakuliyeva A."/>
            <person name="Brun A."/>
            <person name="Aerts A.L."/>
            <person name="Bailey A.M."/>
            <person name="Billette C."/>
            <person name="Coutinho P.M."/>
            <person name="Deakin G."/>
            <person name="Doddapaneni H."/>
            <person name="Floudas D."/>
            <person name="Grimwood J."/>
            <person name="Hilden K."/>
            <person name="Kuees U."/>
            <person name="LaButti K.M."/>
            <person name="Lapidus A."/>
            <person name="Lindquist E.A."/>
            <person name="Lucas S.M."/>
            <person name="Murat C."/>
            <person name="Riley R.W."/>
            <person name="Salamov A.A."/>
            <person name="Schmutz J."/>
            <person name="Subramanian V."/>
            <person name="Woesten H.A.B."/>
            <person name="Xu J."/>
            <person name="Eastwood D.C."/>
            <person name="Foster G.D."/>
            <person name="Sonnenberg A.S."/>
            <person name="Cullen D."/>
            <person name="de Vries R.P."/>
            <person name="Lundell T."/>
            <person name="Hibbett D.S."/>
            <person name="Henrissat B."/>
            <person name="Burton K.S."/>
            <person name="Kerrigan R.W."/>
            <person name="Challen M.P."/>
            <person name="Grigoriev I.V."/>
            <person name="Martin F."/>
        </authorList>
    </citation>
    <scope>NUCLEOTIDE SEQUENCE [LARGE SCALE GENOMIC DNA]</scope>
    <source>
        <strain evidence="2">JB137-S8 / ATCC MYA-4627 / FGSC 10392</strain>
    </source>
</reference>
<dbReference type="HOGENOM" id="CLU_079384_0_0_1"/>
<dbReference type="AlphaFoldDB" id="K5Y2J5"/>
<dbReference type="OMA" id="ELQANMM"/>
<accession>K5Y2J5</accession>
<name>K5Y2J5_AGABU</name>
<protein>
    <submittedName>
        <fullName evidence="1">Uncharacterized protein</fullName>
    </submittedName>
</protein>
<organism evidence="1 2">
    <name type="scientific">Agaricus bisporus var. burnettii (strain JB137-S8 / ATCC MYA-4627 / FGSC 10392)</name>
    <name type="common">White button mushroom</name>
    <dbReference type="NCBI Taxonomy" id="597362"/>
    <lineage>
        <taxon>Eukaryota</taxon>
        <taxon>Fungi</taxon>
        <taxon>Dikarya</taxon>
        <taxon>Basidiomycota</taxon>
        <taxon>Agaricomycotina</taxon>
        <taxon>Agaricomycetes</taxon>
        <taxon>Agaricomycetidae</taxon>
        <taxon>Agaricales</taxon>
        <taxon>Agaricineae</taxon>
        <taxon>Agaricaceae</taxon>
        <taxon>Agaricus</taxon>
    </lineage>
</organism>
<gene>
    <name evidence="1" type="ORF">AGABI1DRAFT_126429</name>
</gene>
<dbReference type="KEGG" id="abp:AGABI1DRAFT126429"/>
<dbReference type="EMBL" id="JH971387">
    <property type="protein sequence ID" value="EKM82080.1"/>
    <property type="molecule type" value="Genomic_DNA"/>
</dbReference>
<proteinExistence type="predicted"/>
<dbReference type="GeneID" id="18826497"/>
<dbReference type="InParanoid" id="K5Y2J5"/>
<keyword evidence="2" id="KW-1185">Reference proteome</keyword>
<dbReference type="RefSeq" id="XP_007327819.1">
    <property type="nucleotide sequence ID" value="XM_007327757.1"/>
</dbReference>
<dbReference type="Proteomes" id="UP000008493">
    <property type="component" value="Unassembled WGS sequence"/>
</dbReference>
<sequence length="349" mass="39548">MASQQPVVCTSLHLPPDLRPFLRIHEISLTVFLPNLDRLRLSLKAGQDINPEATKIFTETRKGLTFELYGVFRVLYIAQTVALQYFRVLEALSEGKSTQDPLYNVYADAFWGKRISEWAQEAMTTFRRELESAVSRVAATLNTTNSRTSLTSPENIESVLEILSAIDECHVSLQQCHRQFARLEIQTKDKKSVDSNPPSEEETQVMFDKWKTYFDNIKGVYMHGNKIADEILMPSRDNHQDASKVHKSRTKVPLWRTFFQRQDKRDLFHSTDILRAPSDPEAISVPSPNGSHELQANMMTPASNLADGPITSGITDGTEYPDAIPSNGPSPKIPLRKRLLLFLMPTFIV</sequence>